<dbReference type="OrthoDB" id="5413280at2759"/>
<evidence type="ECO:0000256" key="1">
    <source>
        <dbReference type="SAM" id="MobiDB-lite"/>
    </source>
</evidence>
<proteinExistence type="predicted"/>
<gene>
    <name evidence="2" type="ORF">BU16DRAFT_582034</name>
</gene>
<name>A0A6A6QWG3_9PEZI</name>
<feature type="region of interest" description="Disordered" evidence="1">
    <location>
        <begin position="163"/>
        <end position="187"/>
    </location>
</feature>
<dbReference type="AlphaFoldDB" id="A0A6A6QWG3"/>
<sequence length="262" mass="30205">MSSRYPPPKTRSLPPAYGRYPPEHDEYDEYGRAVQVRSPHNAGVVYEDPRYFSSAPRSEPRRAGRSVHFDKALVQLAEGYEAAEPVITEFKAGFDQEMGAIKMYADDEILDRLWHARVQFKPKADQRKGKDQEDQDDDNGSEEELLAKSKDFQKSLQALIRGLESSMNATPTLQSKSKLTQKEKENVERVVRKLRPASEECLKLARQAGKRVTQLQELLKELAYLKLMIDEWPEFTSPESRRRNDESFEEGEDYDNGSREED</sequence>
<reference evidence="2" key="1">
    <citation type="journal article" date="2020" name="Stud. Mycol.">
        <title>101 Dothideomycetes genomes: a test case for predicting lifestyles and emergence of pathogens.</title>
        <authorList>
            <person name="Haridas S."/>
            <person name="Albert R."/>
            <person name="Binder M."/>
            <person name="Bloem J."/>
            <person name="Labutti K."/>
            <person name="Salamov A."/>
            <person name="Andreopoulos B."/>
            <person name="Baker S."/>
            <person name="Barry K."/>
            <person name="Bills G."/>
            <person name="Bluhm B."/>
            <person name="Cannon C."/>
            <person name="Castanera R."/>
            <person name="Culley D."/>
            <person name="Daum C."/>
            <person name="Ezra D."/>
            <person name="Gonzalez J."/>
            <person name="Henrissat B."/>
            <person name="Kuo A."/>
            <person name="Liang C."/>
            <person name="Lipzen A."/>
            <person name="Lutzoni F."/>
            <person name="Magnuson J."/>
            <person name="Mondo S."/>
            <person name="Nolan M."/>
            <person name="Ohm R."/>
            <person name="Pangilinan J."/>
            <person name="Park H.-J."/>
            <person name="Ramirez L."/>
            <person name="Alfaro M."/>
            <person name="Sun H."/>
            <person name="Tritt A."/>
            <person name="Yoshinaga Y."/>
            <person name="Zwiers L.-H."/>
            <person name="Turgeon B."/>
            <person name="Goodwin S."/>
            <person name="Spatafora J."/>
            <person name="Crous P."/>
            <person name="Grigoriev I."/>
        </authorList>
    </citation>
    <scope>NUCLEOTIDE SEQUENCE</scope>
    <source>
        <strain evidence="2">CBS 269.34</strain>
    </source>
</reference>
<evidence type="ECO:0000313" key="3">
    <source>
        <dbReference type="Proteomes" id="UP000799750"/>
    </source>
</evidence>
<feature type="compositionally biased region" description="Basic and acidic residues" evidence="1">
    <location>
        <begin position="122"/>
        <end position="132"/>
    </location>
</feature>
<dbReference type="Proteomes" id="UP000799750">
    <property type="component" value="Unassembled WGS sequence"/>
</dbReference>
<feature type="region of interest" description="Disordered" evidence="1">
    <location>
        <begin position="1"/>
        <end position="25"/>
    </location>
</feature>
<feature type="compositionally biased region" description="Polar residues" evidence="1">
    <location>
        <begin position="165"/>
        <end position="178"/>
    </location>
</feature>
<organism evidence="2 3">
    <name type="scientific">Lophium mytilinum</name>
    <dbReference type="NCBI Taxonomy" id="390894"/>
    <lineage>
        <taxon>Eukaryota</taxon>
        <taxon>Fungi</taxon>
        <taxon>Dikarya</taxon>
        <taxon>Ascomycota</taxon>
        <taxon>Pezizomycotina</taxon>
        <taxon>Dothideomycetes</taxon>
        <taxon>Pleosporomycetidae</taxon>
        <taxon>Mytilinidiales</taxon>
        <taxon>Mytilinidiaceae</taxon>
        <taxon>Lophium</taxon>
    </lineage>
</organism>
<evidence type="ECO:0000313" key="2">
    <source>
        <dbReference type="EMBL" id="KAF2495317.1"/>
    </source>
</evidence>
<accession>A0A6A6QWG3</accession>
<feature type="compositionally biased region" description="Acidic residues" evidence="1">
    <location>
        <begin position="133"/>
        <end position="144"/>
    </location>
</feature>
<protein>
    <submittedName>
        <fullName evidence="2">Uncharacterized protein</fullName>
    </submittedName>
</protein>
<feature type="region of interest" description="Disordered" evidence="1">
    <location>
        <begin position="234"/>
        <end position="262"/>
    </location>
</feature>
<dbReference type="EMBL" id="MU004189">
    <property type="protein sequence ID" value="KAF2495317.1"/>
    <property type="molecule type" value="Genomic_DNA"/>
</dbReference>
<feature type="region of interest" description="Disordered" evidence="1">
    <location>
        <begin position="122"/>
        <end position="147"/>
    </location>
</feature>
<keyword evidence="3" id="KW-1185">Reference proteome</keyword>